<dbReference type="EMBL" id="UINC01194081">
    <property type="protein sequence ID" value="SVE09992.1"/>
    <property type="molecule type" value="Genomic_DNA"/>
</dbReference>
<feature type="coiled-coil region" evidence="6">
    <location>
        <begin position="70"/>
        <end position="104"/>
    </location>
</feature>
<evidence type="ECO:0000256" key="4">
    <source>
        <dbReference type="ARBA" id="ARBA00022840"/>
    </source>
</evidence>
<organism evidence="8">
    <name type="scientific">marine metagenome</name>
    <dbReference type="NCBI Taxonomy" id="408172"/>
    <lineage>
        <taxon>unclassified sequences</taxon>
        <taxon>metagenomes</taxon>
        <taxon>ecological metagenomes</taxon>
    </lineage>
</organism>
<reference evidence="8" key="1">
    <citation type="submission" date="2018-05" db="EMBL/GenBank/DDBJ databases">
        <authorList>
            <person name="Lanie J.A."/>
            <person name="Ng W.-L."/>
            <person name="Kazmierczak K.M."/>
            <person name="Andrzejewski T.M."/>
            <person name="Davidsen T.M."/>
            <person name="Wayne K.J."/>
            <person name="Tettelin H."/>
            <person name="Glass J.I."/>
            <person name="Rusch D."/>
            <person name="Podicherti R."/>
            <person name="Tsui H.-C.T."/>
            <person name="Winkler M.E."/>
        </authorList>
    </citation>
    <scope>NUCLEOTIDE SEQUENCE</scope>
</reference>
<keyword evidence="1" id="KW-0479">Metal-binding</keyword>
<evidence type="ECO:0000256" key="5">
    <source>
        <dbReference type="ARBA" id="ARBA00023054"/>
    </source>
</evidence>
<sequence>KHHELEQRRTIVSKSISDIKANLSAEFVHLGHNIDSVLKPQAKKLSEIKDLLLTANESYAKLVLSQQQTLKKKQSEKETAVSRINTLLENNHRLEDDIKDIHNKFLMLESDNATCPLCDRELDHQSHNNLKAEYEQNGKTKQEQLKHNKALITNLDKEKNLLSKQIIAAETSNKTVITEMQNKIADLTAQENLSLQATEKMLSENKRHIELETMLEKETYAESDFLQLKSIEQQLGAIKFDHVKYQLINT</sequence>
<feature type="non-terminal residue" evidence="8">
    <location>
        <position position="250"/>
    </location>
</feature>
<feature type="non-terminal residue" evidence="8">
    <location>
        <position position="1"/>
    </location>
</feature>
<evidence type="ECO:0000256" key="2">
    <source>
        <dbReference type="ARBA" id="ARBA00022741"/>
    </source>
</evidence>
<accession>A0A383AQG5</accession>
<dbReference type="GO" id="GO:0046872">
    <property type="term" value="F:metal ion binding"/>
    <property type="evidence" value="ECO:0007669"/>
    <property type="project" value="UniProtKB-KW"/>
</dbReference>
<dbReference type="GO" id="GO:0005524">
    <property type="term" value="F:ATP binding"/>
    <property type="evidence" value="ECO:0007669"/>
    <property type="project" value="UniProtKB-KW"/>
</dbReference>
<evidence type="ECO:0000313" key="8">
    <source>
        <dbReference type="EMBL" id="SVE09992.1"/>
    </source>
</evidence>
<gene>
    <name evidence="8" type="ORF">METZ01_LOCUS462846</name>
</gene>
<keyword evidence="2" id="KW-0547">Nucleotide-binding</keyword>
<evidence type="ECO:0000256" key="6">
    <source>
        <dbReference type="SAM" id="Coils"/>
    </source>
</evidence>
<evidence type="ECO:0000256" key="1">
    <source>
        <dbReference type="ARBA" id="ARBA00022723"/>
    </source>
</evidence>
<keyword evidence="5 6" id="KW-0175">Coiled coil</keyword>
<dbReference type="Gene3D" id="1.10.287.510">
    <property type="entry name" value="Helix hairpin bin"/>
    <property type="match status" value="1"/>
</dbReference>
<keyword evidence="3" id="KW-0862">Zinc</keyword>
<dbReference type="AlphaFoldDB" id="A0A383AQG5"/>
<dbReference type="Pfam" id="PF04423">
    <property type="entry name" value="Rad50_zn_hook"/>
    <property type="match status" value="1"/>
</dbReference>
<evidence type="ECO:0000256" key="3">
    <source>
        <dbReference type="ARBA" id="ARBA00022833"/>
    </source>
</evidence>
<protein>
    <recommendedName>
        <fullName evidence="7">Zinc-hook domain-containing protein</fullName>
    </recommendedName>
</protein>
<keyword evidence="4" id="KW-0067">ATP-binding</keyword>
<name>A0A383AQG5_9ZZZZ</name>
<dbReference type="InterPro" id="IPR013134">
    <property type="entry name" value="Zn_hook_RAD50"/>
</dbReference>
<evidence type="ECO:0000259" key="7">
    <source>
        <dbReference type="Pfam" id="PF04423"/>
    </source>
</evidence>
<feature type="domain" description="Zinc-hook" evidence="7">
    <location>
        <begin position="98"/>
        <end position="144"/>
    </location>
</feature>
<proteinExistence type="predicted"/>
<dbReference type="SUPFAM" id="SSF75712">
    <property type="entry name" value="Rad50 coiled-coil Zn hook"/>
    <property type="match status" value="1"/>
</dbReference>